<reference evidence="2 3" key="1">
    <citation type="submission" date="2018-12" db="EMBL/GenBank/DDBJ databases">
        <title>bacterium Hansschlegelia zhihuaiae S113.</title>
        <authorList>
            <person name="He J."/>
        </authorList>
    </citation>
    <scope>NUCLEOTIDE SEQUENCE [LARGE SCALE GENOMIC DNA]</scope>
    <source>
        <strain evidence="2 3">S 113</strain>
    </source>
</reference>
<comment type="caution">
    <text evidence="2">The sequence shown here is derived from an EMBL/GenBank/DDBJ whole genome shotgun (WGS) entry which is preliminary data.</text>
</comment>
<proteinExistence type="predicted"/>
<dbReference type="Gene3D" id="1.10.3210.10">
    <property type="entry name" value="Hypothetical protein af1432"/>
    <property type="match status" value="1"/>
</dbReference>
<dbReference type="InterPro" id="IPR003607">
    <property type="entry name" value="HD/PDEase_dom"/>
</dbReference>
<evidence type="ECO:0000259" key="1">
    <source>
        <dbReference type="PROSITE" id="PS51832"/>
    </source>
</evidence>
<dbReference type="PANTHER" id="PTHR43155:SF2">
    <property type="entry name" value="CYCLIC DI-GMP PHOSPHODIESTERASE PA4108"/>
    <property type="match status" value="1"/>
</dbReference>
<dbReference type="OrthoDB" id="9802066at2"/>
<sequence length="345" mass="38380">MLQTLATAGVVEVMGVTGDAKPRRAPSTVVVDIDLRCEKSIARLREIFRRDTLGSAARIFMVHPDDYQGDRQARALGASRLAHRPLEPQRLLQMMRTDMAAAFKQGLEHHPNLVLARGLRSAHRVLDSIFEEMPKGSLLHVPDVHDAENAVLDSLSDEGLQSWLDAVKTHHSSSYRHSLFVTGSAISFAQFLGMSRRDQRRVAQAALLHDVGKAIVPLAILDKPGKLTPEEFAEIRKHPRFGYDMLGRCPGFPAETLDAVLHHHEYLDGTGYPDGLSGREIKDLVRIITIADIFSALVEERAYKRAMTFEEALRIMGEMGPRLDADLLRVFGEMIAGQEAKLRVA</sequence>
<name>A0A4Q0MLW2_9HYPH</name>
<dbReference type="RefSeq" id="WP_128776725.1">
    <property type="nucleotide sequence ID" value="NZ_RYFI01000005.1"/>
</dbReference>
<dbReference type="EMBL" id="RYFI01000005">
    <property type="protein sequence ID" value="RXF74049.1"/>
    <property type="molecule type" value="Genomic_DNA"/>
</dbReference>
<evidence type="ECO:0000313" key="3">
    <source>
        <dbReference type="Proteomes" id="UP000289708"/>
    </source>
</evidence>
<dbReference type="SUPFAM" id="SSF109604">
    <property type="entry name" value="HD-domain/PDEase-like"/>
    <property type="match status" value="1"/>
</dbReference>
<dbReference type="PANTHER" id="PTHR43155">
    <property type="entry name" value="CYCLIC DI-GMP PHOSPHODIESTERASE PA4108-RELATED"/>
    <property type="match status" value="1"/>
</dbReference>
<keyword evidence="3" id="KW-1185">Reference proteome</keyword>
<feature type="domain" description="HD-GYP" evidence="1">
    <location>
        <begin position="152"/>
        <end position="345"/>
    </location>
</feature>
<dbReference type="InterPro" id="IPR037522">
    <property type="entry name" value="HD_GYP_dom"/>
</dbReference>
<organism evidence="2 3">
    <name type="scientific">Hansschlegelia zhihuaiae</name>
    <dbReference type="NCBI Taxonomy" id="405005"/>
    <lineage>
        <taxon>Bacteria</taxon>
        <taxon>Pseudomonadati</taxon>
        <taxon>Pseudomonadota</taxon>
        <taxon>Alphaproteobacteria</taxon>
        <taxon>Hyphomicrobiales</taxon>
        <taxon>Methylopilaceae</taxon>
        <taxon>Hansschlegelia</taxon>
    </lineage>
</organism>
<protein>
    <submittedName>
        <fullName evidence="2">HD domain-containing protein</fullName>
    </submittedName>
</protein>
<dbReference type="PROSITE" id="PS51832">
    <property type="entry name" value="HD_GYP"/>
    <property type="match status" value="1"/>
</dbReference>
<dbReference type="Pfam" id="PF13487">
    <property type="entry name" value="HD_5"/>
    <property type="match status" value="1"/>
</dbReference>
<accession>A0A4Q0MLW2</accession>
<dbReference type="Proteomes" id="UP000289708">
    <property type="component" value="Unassembled WGS sequence"/>
</dbReference>
<evidence type="ECO:0000313" key="2">
    <source>
        <dbReference type="EMBL" id="RXF74049.1"/>
    </source>
</evidence>
<dbReference type="AlphaFoldDB" id="A0A4Q0MLW2"/>
<dbReference type="GO" id="GO:0008081">
    <property type="term" value="F:phosphoric diester hydrolase activity"/>
    <property type="evidence" value="ECO:0007669"/>
    <property type="project" value="UniProtKB-ARBA"/>
</dbReference>
<dbReference type="SMART" id="SM00471">
    <property type="entry name" value="HDc"/>
    <property type="match status" value="1"/>
</dbReference>
<gene>
    <name evidence="2" type="ORF">EK403_06655</name>
</gene>
<dbReference type="InterPro" id="IPR006675">
    <property type="entry name" value="HDIG_dom"/>
</dbReference>
<dbReference type="CDD" id="cd00077">
    <property type="entry name" value="HDc"/>
    <property type="match status" value="1"/>
</dbReference>
<dbReference type="NCBIfam" id="TIGR00277">
    <property type="entry name" value="HDIG"/>
    <property type="match status" value="1"/>
</dbReference>